<evidence type="ECO:0000313" key="1">
    <source>
        <dbReference type="EMBL" id="KAJ0078770.1"/>
    </source>
</evidence>
<proteinExistence type="predicted"/>
<gene>
    <name evidence="1" type="ORF">Patl1_23522</name>
</gene>
<sequence>MCRIALAWPQACVSAYYVAYSENQQSPRFDSTIPARMQELQRYQT</sequence>
<keyword evidence="2" id="KW-1185">Reference proteome</keyword>
<dbReference type="EMBL" id="CM047909">
    <property type="protein sequence ID" value="KAJ0078770.1"/>
    <property type="molecule type" value="Genomic_DNA"/>
</dbReference>
<evidence type="ECO:0000313" key="2">
    <source>
        <dbReference type="Proteomes" id="UP001164250"/>
    </source>
</evidence>
<organism evidence="1 2">
    <name type="scientific">Pistacia atlantica</name>
    <dbReference type="NCBI Taxonomy" id="434234"/>
    <lineage>
        <taxon>Eukaryota</taxon>
        <taxon>Viridiplantae</taxon>
        <taxon>Streptophyta</taxon>
        <taxon>Embryophyta</taxon>
        <taxon>Tracheophyta</taxon>
        <taxon>Spermatophyta</taxon>
        <taxon>Magnoliopsida</taxon>
        <taxon>eudicotyledons</taxon>
        <taxon>Gunneridae</taxon>
        <taxon>Pentapetalae</taxon>
        <taxon>rosids</taxon>
        <taxon>malvids</taxon>
        <taxon>Sapindales</taxon>
        <taxon>Anacardiaceae</taxon>
        <taxon>Pistacia</taxon>
    </lineage>
</organism>
<name>A0ACC0ZUB5_9ROSI</name>
<accession>A0ACC0ZUB5</accession>
<dbReference type="Proteomes" id="UP001164250">
    <property type="component" value="Chromosome 13"/>
</dbReference>
<comment type="caution">
    <text evidence="1">The sequence shown here is derived from an EMBL/GenBank/DDBJ whole genome shotgun (WGS) entry which is preliminary data.</text>
</comment>
<protein>
    <submittedName>
        <fullName evidence="1">Uncharacterized protein</fullName>
    </submittedName>
</protein>
<reference evidence="2" key="1">
    <citation type="journal article" date="2023" name="G3 (Bethesda)">
        <title>Genome assembly and association tests identify interacting loci associated with vigor, precocity, and sex in interspecific pistachio rootstocks.</title>
        <authorList>
            <person name="Palmer W."/>
            <person name="Jacygrad E."/>
            <person name="Sagayaradj S."/>
            <person name="Cavanaugh K."/>
            <person name="Han R."/>
            <person name="Bertier L."/>
            <person name="Beede B."/>
            <person name="Kafkas S."/>
            <person name="Golino D."/>
            <person name="Preece J."/>
            <person name="Michelmore R."/>
        </authorList>
    </citation>
    <scope>NUCLEOTIDE SEQUENCE [LARGE SCALE GENOMIC DNA]</scope>
</reference>